<dbReference type="SMART" id="SM00177">
    <property type="entry name" value="ARF"/>
    <property type="match status" value="1"/>
</dbReference>
<dbReference type="GO" id="GO:0005525">
    <property type="term" value="F:GTP binding"/>
    <property type="evidence" value="ECO:0007669"/>
    <property type="project" value="UniProtKB-KW"/>
</dbReference>
<name>A0A9W5WU08_BABOV</name>
<dbReference type="SMART" id="SM00173">
    <property type="entry name" value="RAS"/>
    <property type="match status" value="1"/>
</dbReference>
<dbReference type="OrthoDB" id="9989112at2759"/>
<keyword evidence="10" id="KW-0636">Prenylation</keyword>
<evidence type="ECO:0000313" key="11">
    <source>
        <dbReference type="EMBL" id="GFE53354.1"/>
    </source>
</evidence>
<dbReference type="SUPFAM" id="SSF52540">
    <property type="entry name" value="P-loop containing nucleoside triphosphate hydrolases"/>
    <property type="match status" value="1"/>
</dbReference>
<dbReference type="PROSITE" id="PS51421">
    <property type="entry name" value="RAS"/>
    <property type="match status" value="1"/>
</dbReference>
<dbReference type="GO" id="GO:0005886">
    <property type="term" value="C:plasma membrane"/>
    <property type="evidence" value="ECO:0007669"/>
    <property type="project" value="UniProtKB-SubCell"/>
</dbReference>
<dbReference type="SMART" id="SM00174">
    <property type="entry name" value="RHO"/>
    <property type="match status" value="1"/>
</dbReference>
<dbReference type="PROSITE" id="PS51420">
    <property type="entry name" value="RHO"/>
    <property type="match status" value="1"/>
</dbReference>
<dbReference type="GO" id="GO:0015031">
    <property type="term" value="P:protein transport"/>
    <property type="evidence" value="ECO:0007669"/>
    <property type="project" value="UniProtKB-KW"/>
</dbReference>
<dbReference type="InterPro" id="IPR027417">
    <property type="entry name" value="P-loop_NTPase"/>
</dbReference>
<evidence type="ECO:0000256" key="6">
    <source>
        <dbReference type="ARBA" id="ARBA00022927"/>
    </source>
</evidence>
<evidence type="ECO:0000313" key="12">
    <source>
        <dbReference type="Proteomes" id="UP001057455"/>
    </source>
</evidence>
<reference evidence="11" key="1">
    <citation type="submission" date="2019-12" db="EMBL/GenBank/DDBJ databases">
        <title>Genome sequence of Babesia ovis.</title>
        <authorList>
            <person name="Yamagishi J."/>
            <person name="Sevinc F."/>
            <person name="Xuan X."/>
        </authorList>
    </citation>
    <scope>NUCLEOTIDE SEQUENCE</scope>
    <source>
        <strain evidence="11">Selcuk</strain>
    </source>
</reference>
<keyword evidence="7" id="KW-0342">GTP-binding</keyword>
<dbReference type="CDD" id="cd01869">
    <property type="entry name" value="Rab1_Ypt1"/>
    <property type="match status" value="1"/>
</dbReference>
<evidence type="ECO:0000256" key="8">
    <source>
        <dbReference type="ARBA" id="ARBA00023136"/>
    </source>
</evidence>
<dbReference type="PRINTS" id="PR00449">
    <property type="entry name" value="RASTRNSFRMNG"/>
</dbReference>
<keyword evidence="5" id="KW-0547">Nucleotide-binding</keyword>
<dbReference type="PROSITE" id="PS51419">
    <property type="entry name" value="RAB"/>
    <property type="match status" value="1"/>
</dbReference>
<dbReference type="AlphaFoldDB" id="A0A9W5WU08"/>
<evidence type="ECO:0000256" key="1">
    <source>
        <dbReference type="ARBA" id="ARBA00004342"/>
    </source>
</evidence>
<evidence type="ECO:0000256" key="5">
    <source>
        <dbReference type="ARBA" id="ARBA00022741"/>
    </source>
</evidence>
<evidence type="ECO:0000256" key="4">
    <source>
        <dbReference type="ARBA" id="ARBA00022475"/>
    </source>
</evidence>
<dbReference type="InterPro" id="IPR001806">
    <property type="entry name" value="Small_GTPase"/>
</dbReference>
<dbReference type="InterPro" id="IPR057289">
    <property type="entry name" value="Rab1/Ypt1"/>
</dbReference>
<keyword evidence="4" id="KW-1003">Cell membrane</keyword>
<dbReference type="PROSITE" id="PS51417">
    <property type="entry name" value="ARF"/>
    <property type="match status" value="1"/>
</dbReference>
<dbReference type="EMBL" id="BLIY01000006">
    <property type="protein sequence ID" value="GFE53354.1"/>
    <property type="molecule type" value="Genomic_DNA"/>
</dbReference>
<dbReference type="Pfam" id="PF00071">
    <property type="entry name" value="Ras"/>
    <property type="match status" value="1"/>
</dbReference>
<sequence>MVSRASKDYDHLFKLVLIGDSGVGKSCVLLRFADDTFTDSYITTIGVDFRFRTIEVEGRKVKLQIWDTAGQERFRTITSAYYRGADAIIVVYDITDKLSFENVSAWLQEVEKFAPDGIHKLLIGNKSDQAQARDVEPTEVQEFSDKHSIPHMEISAKTGSNVEDAFVSLARRLVIDRLGDQPASADSVSQSISLNDRVKGGDICSYNYITDIGVIGSMYGGNKSCCN</sequence>
<evidence type="ECO:0000256" key="3">
    <source>
        <dbReference type="ARBA" id="ARBA00022448"/>
    </source>
</evidence>
<keyword evidence="8" id="KW-0472">Membrane</keyword>
<comment type="caution">
    <text evidence="11">The sequence shown here is derived from an EMBL/GenBank/DDBJ whole genome shotgun (WGS) entry which is preliminary data.</text>
</comment>
<evidence type="ECO:0000256" key="9">
    <source>
        <dbReference type="ARBA" id="ARBA00023288"/>
    </source>
</evidence>
<keyword evidence="6" id="KW-0653">Protein transport</keyword>
<dbReference type="InterPro" id="IPR005225">
    <property type="entry name" value="Small_GTP-bd"/>
</dbReference>
<dbReference type="SMART" id="SM00175">
    <property type="entry name" value="RAB"/>
    <property type="match status" value="1"/>
</dbReference>
<proteinExistence type="inferred from homology"/>
<evidence type="ECO:0000256" key="7">
    <source>
        <dbReference type="ARBA" id="ARBA00023134"/>
    </source>
</evidence>
<dbReference type="GO" id="GO:0003924">
    <property type="term" value="F:GTPase activity"/>
    <property type="evidence" value="ECO:0007669"/>
    <property type="project" value="InterPro"/>
</dbReference>
<gene>
    <name evidence="11" type="ORF">BaOVIS_007580</name>
</gene>
<protein>
    <submittedName>
        <fullName evidence="11">GTP-binding protein ypt1</fullName>
    </submittedName>
</protein>
<evidence type="ECO:0000256" key="10">
    <source>
        <dbReference type="ARBA" id="ARBA00023289"/>
    </source>
</evidence>
<dbReference type="Gene3D" id="3.40.50.300">
    <property type="entry name" value="P-loop containing nucleotide triphosphate hydrolases"/>
    <property type="match status" value="1"/>
</dbReference>
<comment type="subcellular location">
    <subcellularLocation>
        <location evidence="1">Cell membrane</location>
        <topology evidence="1">Lipid-anchor</topology>
        <orientation evidence="1">Cytoplasmic side</orientation>
    </subcellularLocation>
</comment>
<dbReference type="FunFam" id="3.40.50.300:FF:000363">
    <property type="entry name" value="Secretion related GTPase srgA"/>
    <property type="match status" value="1"/>
</dbReference>
<keyword evidence="3" id="KW-0813">Transport</keyword>
<accession>A0A9W5WU08</accession>
<evidence type="ECO:0000256" key="2">
    <source>
        <dbReference type="ARBA" id="ARBA00006270"/>
    </source>
</evidence>
<comment type="similarity">
    <text evidence="2">Belongs to the small GTPase superfamily. Rab family.</text>
</comment>
<dbReference type="PANTHER" id="PTHR47980">
    <property type="entry name" value="LD44762P"/>
    <property type="match status" value="1"/>
</dbReference>
<keyword evidence="12" id="KW-1185">Reference proteome</keyword>
<keyword evidence="9" id="KW-0449">Lipoprotein</keyword>
<dbReference type="SMART" id="SM00176">
    <property type="entry name" value="RAN"/>
    <property type="match status" value="1"/>
</dbReference>
<dbReference type="Proteomes" id="UP001057455">
    <property type="component" value="Unassembled WGS sequence"/>
</dbReference>
<organism evidence="11 12">
    <name type="scientific">Babesia ovis</name>
    <dbReference type="NCBI Taxonomy" id="5869"/>
    <lineage>
        <taxon>Eukaryota</taxon>
        <taxon>Sar</taxon>
        <taxon>Alveolata</taxon>
        <taxon>Apicomplexa</taxon>
        <taxon>Aconoidasida</taxon>
        <taxon>Piroplasmida</taxon>
        <taxon>Babesiidae</taxon>
        <taxon>Babesia</taxon>
    </lineage>
</organism>
<dbReference type="NCBIfam" id="TIGR00231">
    <property type="entry name" value="small_GTP"/>
    <property type="match status" value="1"/>
</dbReference>
<dbReference type="InterPro" id="IPR050305">
    <property type="entry name" value="Small_GTPase_Rab"/>
</dbReference>